<keyword evidence="3" id="KW-1185">Reference proteome</keyword>
<accession>A0A2P8CJ97</accession>
<sequence>MAEAADARRTRRTPHRARGRVVLGVLRWVAAAHTAAILAQPVFAGRYLIGDYDMLALHTLGADVVTYLALVQLVPSALLWWRVGTRWPFWAGLLLFTCESGQYFAGLSGALDLHVPLGVALAVFASLMLVGIWRTDGAAPEVLP</sequence>
<evidence type="ECO:0000256" key="1">
    <source>
        <dbReference type="SAM" id="Phobius"/>
    </source>
</evidence>
<name>A0A2P8CJ97_9ACTN</name>
<organism evidence="2 3">
    <name type="scientific">Murinocardiopsis flavida</name>
    <dbReference type="NCBI Taxonomy" id="645275"/>
    <lineage>
        <taxon>Bacteria</taxon>
        <taxon>Bacillati</taxon>
        <taxon>Actinomycetota</taxon>
        <taxon>Actinomycetes</taxon>
        <taxon>Streptosporangiales</taxon>
        <taxon>Nocardiopsidaceae</taxon>
        <taxon>Murinocardiopsis</taxon>
    </lineage>
</organism>
<proteinExistence type="predicted"/>
<evidence type="ECO:0000313" key="3">
    <source>
        <dbReference type="Proteomes" id="UP000240542"/>
    </source>
</evidence>
<keyword evidence="1" id="KW-0472">Membrane</keyword>
<dbReference type="EMBL" id="PYGA01000038">
    <property type="protein sequence ID" value="PSK85050.1"/>
    <property type="molecule type" value="Genomic_DNA"/>
</dbReference>
<comment type="caution">
    <text evidence="2">The sequence shown here is derived from an EMBL/GenBank/DDBJ whole genome shotgun (WGS) entry which is preliminary data.</text>
</comment>
<feature type="transmembrane region" description="Helical" evidence="1">
    <location>
        <begin position="21"/>
        <end position="44"/>
    </location>
</feature>
<keyword evidence="1" id="KW-1133">Transmembrane helix</keyword>
<dbReference type="AlphaFoldDB" id="A0A2P8CJ97"/>
<reference evidence="2 3" key="1">
    <citation type="submission" date="2018-03" db="EMBL/GenBank/DDBJ databases">
        <title>Genomic Encyclopedia of Archaeal and Bacterial Type Strains, Phase II (KMG-II): from individual species to whole genera.</title>
        <authorList>
            <person name="Goeker M."/>
        </authorList>
    </citation>
    <scope>NUCLEOTIDE SEQUENCE [LARGE SCALE GENOMIC DNA]</scope>
    <source>
        <strain evidence="2 3">DSM 45312</strain>
    </source>
</reference>
<feature type="transmembrane region" description="Helical" evidence="1">
    <location>
        <begin position="88"/>
        <end position="107"/>
    </location>
</feature>
<gene>
    <name evidence="2" type="ORF">CLV63_13849</name>
</gene>
<protein>
    <submittedName>
        <fullName evidence="2">Uncharacterized protein</fullName>
    </submittedName>
</protein>
<feature type="transmembrane region" description="Helical" evidence="1">
    <location>
        <begin position="113"/>
        <end position="133"/>
    </location>
</feature>
<evidence type="ECO:0000313" key="2">
    <source>
        <dbReference type="EMBL" id="PSK85050.1"/>
    </source>
</evidence>
<dbReference type="OrthoDB" id="3823611at2"/>
<keyword evidence="1" id="KW-0812">Transmembrane</keyword>
<dbReference type="Proteomes" id="UP000240542">
    <property type="component" value="Unassembled WGS sequence"/>
</dbReference>
<feature type="transmembrane region" description="Helical" evidence="1">
    <location>
        <begin position="64"/>
        <end position="81"/>
    </location>
</feature>